<proteinExistence type="predicted"/>
<organism evidence="1 2">
    <name type="scientific">Methylovirgula ligni</name>
    <dbReference type="NCBI Taxonomy" id="569860"/>
    <lineage>
        <taxon>Bacteria</taxon>
        <taxon>Pseudomonadati</taxon>
        <taxon>Pseudomonadota</taxon>
        <taxon>Alphaproteobacteria</taxon>
        <taxon>Hyphomicrobiales</taxon>
        <taxon>Beijerinckiaceae</taxon>
        <taxon>Methylovirgula</taxon>
    </lineage>
</organism>
<sequence length="467" mass="52802">MNLRVGHMDFSAAARKISRFLRDYSLLACSGLFMHSAYNRHYFKNHYLKSEYFAFLSLPHYLLCGERRGWRPNPFFDPVFFEKRAKTRRFADYLRDPALWTQSTSDYFDADWYAKERITQPSVEESPLKHFWRVGFEGGFSPSPRFETRFFKAAIARDRRHYEKRCAFEYLCDADANPPLNAAELEASQRKFRASIDLQTLKIAPSAIKKFLVFVQAGKDFVPKFAAPDAPFDILINFYDGIGNIDAVQYAFAQRGTKTTAIKTLMDSVPELFDRYDATLFLDDDVEISQRDIGALFQARSEYQLDLLQASLSAGSSCYYPFLKQPSVGAGLHYASGVEIMMPLISRRALRDCGWVFGESISGWGVDMLLSAEVRRLYGNSIGVLGDAVAVHRRPTLTDKNPLYKFLSAQGISATAEAGRIALKYHLDDNGTWIGPSDPALASRPIGHVDRAASHCENASHVSGHVY</sequence>
<dbReference type="SUPFAM" id="SSF53448">
    <property type="entry name" value="Nucleotide-diphospho-sugar transferases"/>
    <property type="match status" value="1"/>
</dbReference>
<dbReference type="Proteomes" id="UP000256900">
    <property type="component" value="Unassembled WGS sequence"/>
</dbReference>
<dbReference type="EMBL" id="QUMO01000001">
    <property type="protein sequence ID" value="REF89250.1"/>
    <property type="molecule type" value="Genomic_DNA"/>
</dbReference>
<accession>A0A3D9Z4S9</accession>
<gene>
    <name evidence="1" type="ORF">DES32_0469</name>
</gene>
<comment type="caution">
    <text evidence="1">The sequence shown here is derived from an EMBL/GenBank/DDBJ whole genome shotgun (WGS) entry which is preliminary data.</text>
</comment>
<reference evidence="1 2" key="1">
    <citation type="submission" date="2018-08" db="EMBL/GenBank/DDBJ databases">
        <title>Genomic Encyclopedia of Type Strains, Phase IV (KMG-IV): sequencing the most valuable type-strain genomes for metagenomic binning, comparative biology and taxonomic classification.</title>
        <authorList>
            <person name="Goeker M."/>
        </authorList>
    </citation>
    <scope>NUCLEOTIDE SEQUENCE [LARGE SCALE GENOMIC DNA]</scope>
    <source>
        <strain evidence="1 2">BW863</strain>
    </source>
</reference>
<name>A0A3D9Z4S9_9HYPH</name>
<evidence type="ECO:0000313" key="1">
    <source>
        <dbReference type="EMBL" id="REF89250.1"/>
    </source>
</evidence>
<keyword evidence="2" id="KW-1185">Reference proteome</keyword>
<protein>
    <submittedName>
        <fullName evidence="1">Uncharacterized protein</fullName>
    </submittedName>
</protein>
<evidence type="ECO:0000313" key="2">
    <source>
        <dbReference type="Proteomes" id="UP000256900"/>
    </source>
</evidence>
<dbReference type="InterPro" id="IPR029044">
    <property type="entry name" value="Nucleotide-diphossugar_trans"/>
</dbReference>
<dbReference type="AlphaFoldDB" id="A0A3D9Z4S9"/>